<evidence type="ECO:0000256" key="7">
    <source>
        <dbReference type="SAM" id="MobiDB-lite"/>
    </source>
</evidence>
<feature type="region of interest" description="Disordered" evidence="7">
    <location>
        <begin position="17"/>
        <end position="36"/>
    </location>
</feature>
<dbReference type="InterPro" id="IPR004839">
    <property type="entry name" value="Aminotransferase_I/II_large"/>
</dbReference>
<keyword evidence="3 6" id="KW-0032">Aminotransferase</keyword>
<keyword evidence="6" id="KW-0028">Amino-acid biosynthesis</keyword>
<keyword evidence="4 6" id="KW-0808">Transferase</keyword>
<dbReference type="RefSeq" id="WP_359777629.1">
    <property type="nucleotide sequence ID" value="NZ_JBEYRR010000004.1"/>
</dbReference>
<keyword evidence="5 6" id="KW-0663">Pyridoxal phosphate</keyword>
<keyword evidence="10" id="KW-1185">Reference proteome</keyword>
<dbReference type="EC" id="2.6.1.9" evidence="6"/>
<dbReference type="Gene3D" id="3.40.640.10">
    <property type="entry name" value="Type I PLP-dependent aspartate aminotransferase-like (Major domain)"/>
    <property type="match status" value="1"/>
</dbReference>
<dbReference type="InterPro" id="IPR005861">
    <property type="entry name" value="HisP_aminotrans"/>
</dbReference>
<sequence length="372" mass="39898">MPAIRFRSALDRISSYRPTEGANGAAPPRPLSANETPHTPLPGVVEAIAAAAASAHRYPDAWCRELSRSIARAHGIDTDRVLVGAGSVSLLQALFQAFGEPGDEVVYAWRSFELYEELAELAGLRSIRVPLDDAVHDLPAMADRVTDRTRLVVVCNPNNPTGTVVGHDALRAFLSRVPETCLVALDEAYIEYTRAPDAARGRELCEEYPNLVVLRTFSKAYGLAGLRVGYLLGAADVVAQLDKTCLPYAVNTVAQRAAQAALGLQAELAHRVEATVAERTRVRDALLARGWCVPDAQGNFLWLGLGAASAEFGRWCMSRQIAVRTFAGEGVRVTIGLDQDNDAFLKAVADWGDAPESAAPERGGAAAEAAKR</sequence>
<dbReference type="InterPro" id="IPR050106">
    <property type="entry name" value="HistidinolP_aminotransfase"/>
</dbReference>
<gene>
    <name evidence="6" type="primary">hisC</name>
    <name evidence="9" type="ORF">AB0887_11715</name>
</gene>
<dbReference type="PANTHER" id="PTHR43643:SF3">
    <property type="entry name" value="HISTIDINOL-PHOSPHATE AMINOTRANSFERASE"/>
    <property type="match status" value="1"/>
</dbReference>
<name>A0ABV3LT32_9ACTN</name>
<dbReference type="InterPro" id="IPR015421">
    <property type="entry name" value="PyrdxlP-dep_Trfase_major"/>
</dbReference>
<comment type="cofactor">
    <cofactor evidence="1 6">
        <name>pyridoxal 5'-phosphate</name>
        <dbReference type="ChEBI" id="CHEBI:597326"/>
    </cofactor>
</comment>
<evidence type="ECO:0000256" key="6">
    <source>
        <dbReference type="HAMAP-Rule" id="MF_01023"/>
    </source>
</evidence>
<dbReference type="Proteomes" id="UP001553843">
    <property type="component" value="Unassembled WGS sequence"/>
</dbReference>
<proteinExistence type="inferred from homology"/>
<dbReference type="Gene3D" id="3.90.1150.10">
    <property type="entry name" value="Aspartate Aminotransferase, domain 1"/>
    <property type="match status" value="1"/>
</dbReference>
<protein>
    <recommendedName>
        <fullName evidence="6">Histidinol-phosphate aminotransferase</fullName>
        <ecNumber evidence="6">2.6.1.9</ecNumber>
    </recommendedName>
    <alternativeName>
        <fullName evidence="6">Imidazole acetol-phosphate transaminase</fullName>
    </alternativeName>
</protein>
<evidence type="ECO:0000256" key="1">
    <source>
        <dbReference type="ARBA" id="ARBA00001933"/>
    </source>
</evidence>
<evidence type="ECO:0000256" key="3">
    <source>
        <dbReference type="ARBA" id="ARBA00022576"/>
    </source>
</evidence>
<evidence type="ECO:0000256" key="2">
    <source>
        <dbReference type="ARBA" id="ARBA00011738"/>
    </source>
</evidence>
<dbReference type="NCBIfam" id="NF002878">
    <property type="entry name" value="PRK03321.1"/>
    <property type="match status" value="1"/>
</dbReference>
<dbReference type="PANTHER" id="PTHR43643">
    <property type="entry name" value="HISTIDINOL-PHOSPHATE AMINOTRANSFERASE 2"/>
    <property type="match status" value="1"/>
</dbReference>
<dbReference type="SUPFAM" id="SSF53383">
    <property type="entry name" value="PLP-dependent transferases"/>
    <property type="match status" value="1"/>
</dbReference>
<dbReference type="GO" id="GO:0004400">
    <property type="term" value="F:histidinol-phosphate transaminase activity"/>
    <property type="evidence" value="ECO:0007669"/>
    <property type="project" value="UniProtKB-EC"/>
</dbReference>
<feature type="domain" description="Aminotransferase class I/classII large" evidence="8">
    <location>
        <begin position="31"/>
        <end position="341"/>
    </location>
</feature>
<evidence type="ECO:0000256" key="4">
    <source>
        <dbReference type="ARBA" id="ARBA00022679"/>
    </source>
</evidence>
<dbReference type="EMBL" id="JBEYRS010000004">
    <property type="protein sequence ID" value="MEW2362607.1"/>
    <property type="molecule type" value="Genomic_DNA"/>
</dbReference>
<evidence type="ECO:0000313" key="9">
    <source>
        <dbReference type="EMBL" id="MEW2362607.1"/>
    </source>
</evidence>
<organism evidence="9 10">
    <name type="scientific">Streptomyces huasconensis</name>
    <dbReference type="NCBI Taxonomy" id="1854574"/>
    <lineage>
        <taxon>Bacteria</taxon>
        <taxon>Bacillati</taxon>
        <taxon>Actinomycetota</taxon>
        <taxon>Actinomycetes</taxon>
        <taxon>Kitasatosporales</taxon>
        <taxon>Streptomycetaceae</taxon>
        <taxon>Streptomyces</taxon>
    </lineage>
</organism>
<dbReference type="PROSITE" id="PS00599">
    <property type="entry name" value="AA_TRANSFER_CLASS_2"/>
    <property type="match status" value="1"/>
</dbReference>
<dbReference type="InterPro" id="IPR015424">
    <property type="entry name" value="PyrdxlP-dep_Trfase"/>
</dbReference>
<evidence type="ECO:0000259" key="8">
    <source>
        <dbReference type="Pfam" id="PF00155"/>
    </source>
</evidence>
<comment type="caution">
    <text evidence="9">The sequence shown here is derived from an EMBL/GenBank/DDBJ whole genome shotgun (WGS) entry which is preliminary data.</text>
</comment>
<dbReference type="InterPro" id="IPR001917">
    <property type="entry name" value="Aminotrans_II_pyridoxalP_BS"/>
</dbReference>
<dbReference type="CDD" id="cd00609">
    <property type="entry name" value="AAT_like"/>
    <property type="match status" value="1"/>
</dbReference>
<accession>A0ABV3LT32</accession>
<evidence type="ECO:0000313" key="10">
    <source>
        <dbReference type="Proteomes" id="UP001553843"/>
    </source>
</evidence>
<feature type="modified residue" description="N6-(pyridoxal phosphate)lysine" evidence="6">
    <location>
        <position position="219"/>
    </location>
</feature>
<dbReference type="InterPro" id="IPR015422">
    <property type="entry name" value="PyrdxlP-dep_Trfase_small"/>
</dbReference>
<dbReference type="HAMAP" id="MF_01023">
    <property type="entry name" value="HisC_aminotrans_2"/>
    <property type="match status" value="1"/>
</dbReference>
<comment type="subunit">
    <text evidence="2 6">Homodimer.</text>
</comment>
<dbReference type="InterPro" id="IPR024892">
    <property type="entry name" value="ArAT"/>
</dbReference>
<dbReference type="Pfam" id="PF00155">
    <property type="entry name" value="Aminotran_1_2"/>
    <property type="match status" value="1"/>
</dbReference>
<evidence type="ECO:0000256" key="5">
    <source>
        <dbReference type="ARBA" id="ARBA00022898"/>
    </source>
</evidence>
<comment type="catalytic activity">
    <reaction evidence="6">
        <text>L-histidinol phosphate + 2-oxoglutarate = 3-(imidazol-4-yl)-2-oxopropyl phosphate + L-glutamate</text>
        <dbReference type="Rhea" id="RHEA:23744"/>
        <dbReference type="ChEBI" id="CHEBI:16810"/>
        <dbReference type="ChEBI" id="CHEBI:29985"/>
        <dbReference type="ChEBI" id="CHEBI:57766"/>
        <dbReference type="ChEBI" id="CHEBI:57980"/>
        <dbReference type="EC" id="2.6.1.9"/>
    </reaction>
</comment>
<keyword evidence="6" id="KW-0368">Histidine biosynthesis</keyword>
<reference evidence="9 10" key="1">
    <citation type="submission" date="2024-06" db="EMBL/GenBank/DDBJ databases">
        <title>The Natural Products Discovery Center: Release of the First 8490 Sequenced Strains for Exploring Actinobacteria Biosynthetic Diversity.</title>
        <authorList>
            <person name="Kalkreuter E."/>
            <person name="Kautsar S.A."/>
            <person name="Yang D."/>
            <person name="Bader C.D."/>
            <person name="Teijaro C.N."/>
            <person name="Fluegel L."/>
            <person name="Davis C.M."/>
            <person name="Simpson J.R."/>
            <person name="Lauterbach L."/>
            <person name="Steele A.D."/>
            <person name="Gui C."/>
            <person name="Meng S."/>
            <person name="Li G."/>
            <person name="Viehrig K."/>
            <person name="Ye F."/>
            <person name="Su P."/>
            <person name="Kiefer A.F."/>
            <person name="Nichols A."/>
            <person name="Cepeda A.J."/>
            <person name="Yan W."/>
            <person name="Fan B."/>
            <person name="Jiang Y."/>
            <person name="Adhikari A."/>
            <person name="Zheng C.-J."/>
            <person name="Schuster L."/>
            <person name="Cowan T.M."/>
            <person name="Smanski M.J."/>
            <person name="Chevrette M.G."/>
            <person name="De Carvalho L.P.S."/>
            <person name="Shen B."/>
        </authorList>
    </citation>
    <scope>NUCLEOTIDE SEQUENCE [LARGE SCALE GENOMIC DNA]</scope>
    <source>
        <strain evidence="9 10">NPDC047833</strain>
    </source>
</reference>
<comment type="similarity">
    <text evidence="6">Belongs to the class-II pyridoxal-phosphate-dependent aminotransferase family. Histidinol-phosphate aminotransferase subfamily.</text>
</comment>
<comment type="pathway">
    <text evidence="6">Amino-acid biosynthesis; L-histidine biosynthesis; L-histidine from 5-phospho-alpha-D-ribose 1-diphosphate: step 7/9.</text>
</comment>